<feature type="domain" description="Calcineurin-like phosphoesterase" evidence="1">
    <location>
        <begin position="1"/>
        <end position="171"/>
    </location>
</feature>
<dbReference type="SUPFAM" id="SSF56300">
    <property type="entry name" value="Metallo-dependent phosphatases"/>
    <property type="match status" value="1"/>
</dbReference>
<dbReference type="Proteomes" id="UP000738431">
    <property type="component" value="Chromosome"/>
</dbReference>
<name>A0ABZ1C254_9BACT</name>
<dbReference type="Gene3D" id="3.60.21.10">
    <property type="match status" value="2"/>
</dbReference>
<dbReference type="RefSeq" id="WP_221033192.1">
    <property type="nucleotide sequence ID" value="NZ_CP139781.1"/>
</dbReference>
<reference evidence="2 3" key="1">
    <citation type="submission" date="2021-08" db="EMBL/GenBank/DDBJ databases">
        <authorList>
            <person name="Zhang D."/>
            <person name="Zhang A."/>
            <person name="Wang L."/>
        </authorList>
    </citation>
    <scope>NUCLEOTIDE SEQUENCE [LARGE SCALE GENOMIC DNA]</scope>
    <source>
        <strain evidence="2 3">WL0086</strain>
    </source>
</reference>
<dbReference type="Pfam" id="PF00149">
    <property type="entry name" value="Metallophos"/>
    <property type="match status" value="1"/>
</dbReference>
<evidence type="ECO:0000313" key="3">
    <source>
        <dbReference type="Proteomes" id="UP000738431"/>
    </source>
</evidence>
<evidence type="ECO:0000313" key="2">
    <source>
        <dbReference type="EMBL" id="WRQ85739.1"/>
    </source>
</evidence>
<keyword evidence="3" id="KW-1185">Reference proteome</keyword>
<reference evidence="2 3" key="2">
    <citation type="submission" date="2023-12" db="EMBL/GenBank/DDBJ databases">
        <title>Description of an unclassified Opitutus bacterium of Verrucomicrobiota.</title>
        <authorList>
            <person name="Zhang D.-F."/>
        </authorList>
    </citation>
    <scope>NUCLEOTIDE SEQUENCE [LARGE SCALE GENOMIC DNA]</scope>
    <source>
        <strain evidence="2 3">WL0086</strain>
    </source>
</reference>
<accession>A0ABZ1C254</accession>
<organism evidence="2 3">
    <name type="scientific">Actomonas aquatica</name>
    <dbReference type="NCBI Taxonomy" id="2866162"/>
    <lineage>
        <taxon>Bacteria</taxon>
        <taxon>Pseudomonadati</taxon>
        <taxon>Verrucomicrobiota</taxon>
        <taxon>Opitutia</taxon>
        <taxon>Opitutales</taxon>
        <taxon>Opitutaceae</taxon>
        <taxon>Actomonas</taxon>
    </lineage>
</organism>
<dbReference type="InterPro" id="IPR004843">
    <property type="entry name" value="Calcineurin-like_PHP"/>
</dbReference>
<gene>
    <name evidence="2" type="ORF">K1X11_013085</name>
</gene>
<dbReference type="InterPro" id="IPR029052">
    <property type="entry name" value="Metallo-depent_PP-like"/>
</dbReference>
<proteinExistence type="predicted"/>
<sequence length="224" mass="25181">MRILHVTDFHGHQPWFDWVSRNAANYDLVALTGDLIDEALRTPVDRQIEMVRKFGEGLQGKLLICSGNHDTRDVELPYGAADWIQELRARTIGTKESVVEIHGLRIGISDWCEAPMWGDFDLLLSHQPPAKSCTAIQRPEGVDWGDIGLRDYLDAELLKPRLVLTGHVHQPKRWVGRVGQSVILNPGRRRSTAAEPARIDIDLDAGTVRWNSGMGQRDGRRLPG</sequence>
<protein>
    <submittedName>
        <fullName evidence="2">Metallophosphoesterase family protein</fullName>
    </submittedName>
</protein>
<evidence type="ECO:0000259" key="1">
    <source>
        <dbReference type="Pfam" id="PF00149"/>
    </source>
</evidence>
<dbReference type="EMBL" id="CP139781">
    <property type="protein sequence ID" value="WRQ85739.1"/>
    <property type="molecule type" value="Genomic_DNA"/>
</dbReference>